<comment type="caution">
    <text evidence="2">The sequence shown here is derived from an EMBL/GenBank/DDBJ whole genome shotgun (WGS) entry which is preliminary data.</text>
</comment>
<keyword evidence="3" id="KW-1185">Reference proteome</keyword>
<sequence length="318" mass="36708">MKLQTTVPLKKTENPVDYKSKLLLMGSCFVENMGGKLDYFKFQQLQNPFGILFHPLAIENLVARSLENRPYTEAEVFESDGIWHCFDAHSDLRSKNPEVLLQLLNQRLNETKAALTNASHVIITLGTAWVYWHKATNKIVANCHKVPQKEFTKELLPIEVVATSLQNMVEKVAEVNPEAQLIFTISPVRHLKDGFVENQQSKAHLISAVHKVLSPRAQSRGLNYFPAYEIMMDELRDYRFYGKDLVHPNALAVAYIWEKFKSVWIDEGYYSVMEEVDSIQKGLLHRPFNPDSAAHQKFETSLRSKITYLQEKYPFMKF</sequence>
<dbReference type="RefSeq" id="WP_379765481.1">
    <property type="nucleotide sequence ID" value="NZ_JBHSCL010000007.1"/>
</dbReference>
<evidence type="ECO:0000313" key="3">
    <source>
        <dbReference type="Proteomes" id="UP001595841"/>
    </source>
</evidence>
<dbReference type="Pfam" id="PF08885">
    <property type="entry name" value="GSCFA"/>
    <property type="match status" value="1"/>
</dbReference>
<name>A0ABV8PR74_9FLAO</name>
<evidence type="ECO:0000259" key="1">
    <source>
        <dbReference type="Pfam" id="PF08885"/>
    </source>
</evidence>
<dbReference type="EMBL" id="JBHSCL010000007">
    <property type="protein sequence ID" value="MFC4221190.1"/>
    <property type="molecule type" value="Genomic_DNA"/>
</dbReference>
<evidence type="ECO:0000313" key="2">
    <source>
        <dbReference type="EMBL" id="MFC4221190.1"/>
    </source>
</evidence>
<accession>A0ABV8PR74</accession>
<protein>
    <submittedName>
        <fullName evidence="2">GSCFA domain-containing protein</fullName>
        <ecNumber evidence="2">3.1.-.-</ecNumber>
    </submittedName>
</protein>
<dbReference type="GO" id="GO:0016787">
    <property type="term" value="F:hydrolase activity"/>
    <property type="evidence" value="ECO:0007669"/>
    <property type="project" value="UniProtKB-KW"/>
</dbReference>
<dbReference type="EC" id="3.1.-.-" evidence="2"/>
<dbReference type="InterPro" id="IPR014982">
    <property type="entry name" value="GSCFA"/>
</dbReference>
<feature type="domain" description="GSCFA" evidence="1">
    <location>
        <begin position="21"/>
        <end position="260"/>
    </location>
</feature>
<gene>
    <name evidence="2" type="ORF">ACFOWS_13650</name>
</gene>
<proteinExistence type="predicted"/>
<keyword evidence="2" id="KW-0378">Hydrolase</keyword>
<dbReference type="Proteomes" id="UP001595841">
    <property type="component" value="Unassembled WGS sequence"/>
</dbReference>
<reference evidence="3" key="1">
    <citation type="journal article" date="2019" name="Int. J. Syst. Evol. Microbiol.">
        <title>The Global Catalogue of Microorganisms (GCM) 10K type strain sequencing project: providing services to taxonomists for standard genome sequencing and annotation.</title>
        <authorList>
            <consortium name="The Broad Institute Genomics Platform"/>
            <consortium name="The Broad Institute Genome Sequencing Center for Infectious Disease"/>
            <person name="Wu L."/>
            <person name="Ma J."/>
        </authorList>
    </citation>
    <scope>NUCLEOTIDE SEQUENCE [LARGE SCALE GENOMIC DNA]</scope>
    <source>
        <strain evidence="3">CGMCC 1.15774</strain>
    </source>
</reference>
<dbReference type="InterPro" id="IPR036514">
    <property type="entry name" value="SGNH_hydro_sf"/>
</dbReference>
<dbReference type="Gene3D" id="3.40.50.1110">
    <property type="entry name" value="SGNH hydrolase"/>
    <property type="match status" value="1"/>
</dbReference>
<organism evidence="2 3">
    <name type="scientific">Flagellimonas marina</name>
    <dbReference type="NCBI Taxonomy" id="1775168"/>
    <lineage>
        <taxon>Bacteria</taxon>
        <taxon>Pseudomonadati</taxon>
        <taxon>Bacteroidota</taxon>
        <taxon>Flavobacteriia</taxon>
        <taxon>Flavobacteriales</taxon>
        <taxon>Flavobacteriaceae</taxon>
        <taxon>Flagellimonas</taxon>
    </lineage>
</organism>
<dbReference type="SUPFAM" id="SSF52266">
    <property type="entry name" value="SGNH hydrolase"/>
    <property type="match status" value="1"/>
</dbReference>